<evidence type="ECO:0000313" key="2">
    <source>
        <dbReference type="Proteomes" id="UP000824469"/>
    </source>
</evidence>
<reference evidence="1 2" key="1">
    <citation type="journal article" date="2021" name="Nat. Plants">
        <title>The Taxus genome provides insights into paclitaxel biosynthesis.</title>
        <authorList>
            <person name="Xiong X."/>
            <person name="Gou J."/>
            <person name="Liao Q."/>
            <person name="Li Y."/>
            <person name="Zhou Q."/>
            <person name="Bi G."/>
            <person name="Li C."/>
            <person name="Du R."/>
            <person name="Wang X."/>
            <person name="Sun T."/>
            <person name="Guo L."/>
            <person name="Liang H."/>
            <person name="Lu P."/>
            <person name="Wu Y."/>
            <person name="Zhang Z."/>
            <person name="Ro D.K."/>
            <person name="Shang Y."/>
            <person name="Huang S."/>
            <person name="Yan J."/>
        </authorList>
    </citation>
    <scope>NUCLEOTIDE SEQUENCE [LARGE SCALE GENOMIC DNA]</scope>
    <source>
        <strain evidence="1">Ta-2019</strain>
    </source>
</reference>
<protein>
    <submittedName>
        <fullName evidence="1">Uncharacterized protein</fullName>
    </submittedName>
</protein>
<comment type="caution">
    <text evidence="1">The sequence shown here is derived from an EMBL/GenBank/DDBJ whole genome shotgun (WGS) entry which is preliminary data.</text>
</comment>
<evidence type="ECO:0000313" key="1">
    <source>
        <dbReference type="EMBL" id="KAH9320455.1"/>
    </source>
</evidence>
<feature type="non-terminal residue" evidence="1">
    <location>
        <position position="57"/>
    </location>
</feature>
<dbReference type="EMBL" id="JAHRHJ020000003">
    <property type="protein sequence ID" value="KAH9320455.1"/>
    <property type="molecule type" value="Genomic_DNA"/>
</dbReference>
<feature type="non-terminal residue" evidence="1">
    <location>
        <position position="1"/>
    </location>
</feature>
<name>A0AA38GER0_TAXCH</name>
<accession>A0AA38GER0</accession>
<dbReference type="AlphaFoldDB" id="A0AA38GER0"/>
<proteinExistence type="predicted"/>
<gene>
    <name evidence="1" type="ORF">KI387_015094</name>
</gene>
<dbReference type="Proteomes" id="UP000824469">
    <property type="component" value="Unassembled WGS sequence"/>
</dbReference>
<organism evidence="1 2">
    <name type="scientific">Taxus chinensis</name>
    <name type="common">Chinese yew</name>
    <name type="synonym">Taxus wallichiana var. chinensis</name>
    <dbReference type="NCBI Taxonomy" id="29808"/>
    <lineage>
        <taxon>Eukaryota</taxon>
        <taxon>Viridiplantae</taxon>
        <taxon>Streptophyta</taxon>
        <taxon>Embryophyta</taxon>
        <taxon>Tracheophyta</taxon>
        <taxon>Spermatophyta</taxon>
        <taxon>Pinopsida</taxon>
        <taxon>Pinidae</taxon>
        <taxon>Conifers II</taxon>
        <taxon>Cupressales</taxon>
        <taxon>Taxaceae</taxon>
        <taxon>Taxus</taxon>
    </lineage>
</organism>
<sequence>ILGTSLVSVGFPTGCEGGDSGKGTEQACETMAAACFQVITTMDNSTQQGCNLSGTQA</sequence>
<keyword evidence="2" id="KW-1185">Reference proteome</keyword>